<sequence length="114" mass="12070">MTSVEAPIIYKGPFTIPVFSKAIPGGPVFTTFAMQFKVSVLAVAALMLPSITALECIVQVYTMDHKPTGIITTIVAGYPFEIDGASCSTGHTDCNVECPGLKKKGRYAAAVEAR</sequence>
<dbReference type="RefSeq" id="XP_030981591.1">
    <property type="nucleotide sequence ID" value="XM_031127421.1"/>
</dbReference>
<dbReference type="GeneID" id="41962330"/>
<keyword evidence="1" id="KW-1185">Reference proteome</keyword>
<gene>
    <name evidence="2" type="ORF">PgNI_07408</name>
</gene>
<protein>
    <submittedName>
        <fullName evidence="2">Uncharacterized protein</fullName>
    </submittedName>
</protein>
<reference evidence="2" key="2">
    <citation type="submission" date="2019-10" db="EMBL/GenBank/DDBJ databases">
        <authorList>
            <consortium name="NCBI Genome Project"/>
        </authorList>
    </citation>
    <scope>NUCLEOTIDE SEQUENCE</scope>
    <source>
        <strain evidence="2">NI907</strain>
    </source>
</reference>
<accession>A0A6P8B2Y2</accession>
<reference evidence="2" key="1">
    <citation type="journal article" date="2019" name="Mol. Biol. Evol.">
        <title>Blast fungal genomes show frequent chromosomal changes, gene gains and losses, and effector gene turnover.</title>
        <authorList>
            <person name="Gomez Luciano L.B."/>
            <person name="Jason Tsai I."/>
            <person name="Chuma I."/>
            <person name="Tosa Y."/>
            <person name="Chen Y.H."/>
            <person name="Li J.Y."/>
            <person name="Li M.Y."/>
            <person name="Jade Lu M.Y."/>
            <person name="Nakayashiki H."/>
            <person name="Li W.H."/>
        </authorList>
    </citation>
    <scope>NUCLEOTIDE SEQUENCE</scope>
    <source>
        <strain evidence="2">NI907</strain>
    </source>
</reference>
<dbReference type="KEGG" id="pgri:PgNI_07408"/>
<name>A0A6P8B2Y2_PYRGI</name>
<proteinExistence type="predicted"/>
<dbReference type="AlphaFoldDB" id="A0A6P8B2Y2"/>
<evidence type="ECO:0000313" key="1">
    <source>
        <dbReference type="Proteomes" id="UP000515153"/>
    </source>
</evidence>
<reference evidence="2" key="3">
    <citation type="submission" date="2025-08" db="UniProtKB">
        <authorList>
            <consortium name="RefSeq"/>
        </authorList>
    </citation>
    <scope>IDENTIFICATION</scope>
    <source>
        <strain evidence="2">NI907</strain>
    </source>
</reference>
<evidence type="ECO:0000313" key="2">
    <source>
        <dbReference type="RefSeq" id="XP_030981591.1"/>
    </source>
</evidence>
<organism evidence="1 2">
    <name type="scientific">Pyricularia grisea</name>
    <name type="common">Crabgrass-specific blast fungus</name>
    <name type="synonym">Magnaporthe grisea</name>
    <dbReference type="NCBI Taxonomy" id="148305"/>
    <lineage>
        <taxon>Eukaryota</taxon>
        <taxon>Fungi</taxon>
        <taxon>Dikarya</taxon>
        <taxon>Ascomycota</taxon>
        <taxon>Pezizomycotina</taxon>
        <taxon>Sordariomycetes</taxon>
        <taxon>Sordariomycetidae</taxon>
        <taxon>Magnaporthales</taxon>
        <taxon>Pyriculariaceae</taxon>
        <taxon>Pyricularia</taxon>
    </lineage>
</organism>
<dbReference type="Proteomes" id="UP000515153">
    <property type="component" value="Unplaced"/>
</dbReference>